<keyword evidence="6 8" id="KW-1133">Transmembrane helix</keyword>
<evidence type="ECO:0000256" key="5">
    <source>
        <dbReference type="ARBA" id="ARBA00022692"/>
    </source>
</evidence>
<dbReference type="Proteomes" id="UP000559809">
    <property type="component" value="Unassembled WGS sequence"/>
</dbReference>
<sequence length="293" mass="32745">MTRGVVLSVLSSVLFAVLYYYTTLLHPLDGAEIFAWRILLCLPAVAVLLARSRGWKEVAQVFGRLRREWRLWLLLPLSSALIGAQLWLFVWAPLHQRALDVSMGYFLLPLVMVLVGRVLYKEKLNRLQTAAVAIAVLGVAHEFLRTGAFSWVTALVMFGYPPYFILRRKLRTGSLSTLWFDMMLMVPAAFFILGGQEVGVVEQFQLRPALLFLVPVLGAISSAALIAYLSASRYLPLGLFGLLGYVEPVLLFWVAFLFLSEEVPVAAWFTYVPIWVAVVLVAADGARALAARR</sequence>
<evidence type="ECO:0000313" key="11">
    <source>
        <dbReference type="Proteomes" id="UP000559809"/>
    </source>
</evidence>
<keyword evidence="11" id="KW-1185">Reference proteome</keyword>
<gene>
    <name evidence="10" type="primary">rarD</name>
    <name evidence="10" type="ORF">H0A72_19860</name>
</gene>
<dbReference type="EMBL" id="JACCEM010000013">
    <property type="protein sequence ID" value="NYT51573.1"/>
    <property type="molecule type" value="Genomic_DNA"/>
</dbReference>
<dbReference type="RefSeq" id="WP_180158254.1">
    <property type="nucleotide sequence ID" value="NZ_JACCEM010000013.1"/>
</dbReference>
<dbReference type="InterPro" id="IPR004626">
    <property type="entry name" value="RarD"/>
</dbReference>
<evidence type="ECO:0000256" key="3">
    <source>
        <dbReference type="ARBA" id="ARBA00022448"/>
    </source>
</evidence>
<evidence type="ECO:0000259" key="9">
    <source>
        <dbReference type="Pfam" id="PF00892"/>
    </source>
</evidence>
<protein>
    <submittedName>
        <fullName evidence="10">EamA family transporter RarD</fullName>
    </submittedName>
</protein>
<organism evidence="10 11">
    <name type="scientific">Parapusillimonas granuli</name>
    <dbReference type="NCBI Taxonomy" id="380911"/>
    <lineage>
        <taxon>Bacteria</taxon>
        <taxon>Pseudomonadati</taxon>
        <taxon>Pseudomonadota</taxon>
        <taxon>Betaproteobacteria</taxon>
        <taxon>Burkholderiales</taxon>
        <taxon>Alcaligenaceae</taxon>
        <taxon>Parapusillimonas</taxon>
    </lineage>
</organism>
<feature type="transmembrane region" description="Helical" evidence="8">
    <location>
        <begin position="237"/>
        <end position="259"/>
    </location>
</feature>
<comment type="caution">
    <text evidence="10">The sequence shown here is derived from an EMBL/GenBank/DDBJ whole genome shotgun (WGS) entry which is preliminary data.</text>
</comment>
<feature type="transmembrane region" description="Helical" evidence="8">
    <location>
        <begin position="33"/>
        <end position="50"/>
    </location>
</feature>
<name>A0A853G3W2_9BURK</name>
<feature type="transmembrane region" description="Helical" evidence="8">
    <location>
        <begin position="5"/>
        <end position="21"/>
    </location>
</feature>
<keyword evidence="7 8" id="KW-0472">Membrane</keyword>
<dbReference type="InterPro" id="IPR037185">
    <property type="entry name" value="EmrE-like"/>
</dbReference>
<feature type="domain" description="EamA" evidence="9">
    <location>
        <begin position="3"/>
        <end position="140"/>
    </location>
</feature>
<feature type="transmembrane region" description="Helical" evidence="8">
    <location>
        <begin position="208"/>
        <end position="230"/>
    </location>
</feature>
<proteinExistence type="inferred from homology"/>
<evidence type="ECO:0000256" key="6">
    <source>
        <dbReference type="ARBA" id="ARBA00022989"/>
    </source>
</evidence>
<feature type="transmembrane region" description="Helical" evidence="8">
    <location>
        <begin position="178"/>
        <end position="196"/>
    </location>
</feature>
<feature type="transmembrane region" description="Helical" evidence="8">
    <location>
        <begin position="102"/>
        <end position="120"/>
    </location>
</feature>
<evidence type="ECO:0000256" key="7">
    <source>
        <dbReference type="ARBA" id="ARBA00023136"/>
    </source>
</evidence>
<evidence type="ECO:0000256" key="1">
    <source>
        <dbReference type="ARBA" id="ARBA00004651"/>
    </source>
</evidence>
<evidence type="ECO:0000256" key="2">
    <source>
        <dbReference type="ARBA" id="ARBA00007362"/>
    </source>
</evidence>
<comment type="similarity">
    <text evidence="2">Belongs to the EamA transporter family.</text>
</comment>
<feature type="transmembrane region" description="Helical" evidence="8">
    <location>
        <begin position="71"/>
        <end position="90"/>
    </location>
</feature>
<evidence type="ECO:0000313" key="10">
    <source>
        <dbReference type="EMBL" id="NYT51573.1"/>
    </source>
</evidence>
<evidence type="ECO:0000256" key="4">
    <source>
        <dbReference type="ARBA" id="ARBA00022475"/>
    </source>
</evidence>
<keyword evidence="3" id="KW-0813">Transport</keyword>
<dbReference type="SUPFAM" id="SSF103481">
    <property type="entry name" value="Multidrug resistance efflux transporter EmrE"/>
    <property type="match status" value="1"/>
</dbReference>
<dbReference type="GO" id="GO:0005886">
    <property type="term" value="C:plasma membrane"/>
    <property type="evidence" value="ECO:0007669"/>
    <property type="project" value="UniProtKB-SubCell"/>
</dbReference>
<keyword evidence="4" id="KW-1003">Cell membrane</keyword>
<dbReference type="AlphaFoldDB" id="A0A853G3W2"/>
<dbReference type="NCBIfam" id="TIGR00688">
    <property type="entry name" value="rarD"/>
    <property type="match status" value="1"/>
</dbReference>
<feature type="transmembrane region" description="Helical" evidence="8">
    <location>
        <begin position="127"/>
        <end position="143"/>
    </location>
</feature>
<comment type="subcellular location">
    <subcellularLocation>
        <location evidence="1">Cell membrane</location>
        <topology evidence="1">Multi-pass membrane protein</topology>
    </subcellularLocation>
</comment>
<dbReference type="InterPro" id="IPR000620">
    <property type="entry name" value="EamA_dom"/>
</dbReference>
<keyword evidence="5 8" id="KW-0812">Transmembrane</keyword>
<accession>A0A853G3W2</accession>
<reference evidence="10 11" key="1">
    <citation type="submission" date="2020-07" db="EMBL/GenBank/DDBJ databases">
        <title>Taxonomic revisions and descriptions of new bacterial species based on genomic comparisons in the high-G+C-content subgroup of the family Alcaligenaceae.</title>
        <authorList>
            <person name="Szabo A."/>
            <person name="Felfoldi T."/>
        </authorList>
    </citation>
    <scope>NUCLEOTIDE SEQUENCE [LARGE SCALE GENOMIC DNA]</scope>
    <source>
        <strain evidence="10 11">LMG 24012</strain>
    </source>
</reference>
<feature type="transmembrane region" description="Helical" evidence="8">
    <location>
        <begin position="149"/>
        <end position="166"/>
    </location>
</feature>
<dbReference type="Pfam" id="PF00892">
    <property type="entry name" value="EamA"/>
    <property type="match status" value="1"/>
</dbReference>
<feature type="transmembrane region" description="Helical" evidence="8">
    <location>
        <begin position="265"/>
        <end position="283"/>
    </location>
</feature>
<evidence type="ECO:0000256" key="8">
    <source>
        <dbReference type="SAM" id="Phobius"/>
    </source>
</evidence>